<dbReference type="Pfam" id="PF10405">
    <property type="entry name" value="BHD_3"/>
    <property type="match status" value="1"/>
</dbReference>
<dbReference type="SMART" id="SM01030">
    <property type="entry name" value="BHD_1"/>
    <property type="match status" value="1"/>
</dbReference>
<feature type="compositionally biased region" description="Basic and acidic residues" evidence="7">
    <location>
        <begin position="560"/>
        <end position="574"/>
    </location>
</feature>
<evidence type="ECO:0000313" key="11">
    <source>
        <dbReference type="Proteomes" id="UP000694941"/>
    </source>
</evidence>
<keyword evidence="3" id="KW-0227">DNA damage</keyword>
<feature type="domain" description="Rad4 beta-hairpin" evidence="9">
    <location>
        <begin position="783"/>
        <end position="839"/>
    </location>
</feature>
<dbReference type="PANTHER" id="PTHR12135">
    <property type="entry name" value="DNA REPAIR PROTEIN XP-C / RAD4"/>
    <property type="match status" value="1"/>
</dbReference>
<dbReference type="InterPro" id="IPR018327">
    <property type="entry name" value="BHD_2"/>
</dbReference>
<dbReference type="Gene3D" id="3.10.620.30">
    <property type="match status" value="1"/>
</dbReference>
<dbReference type="Gene3D" id="2.20.20.110">
    <property type="entry name" value="Rad4, beta-hairpin domain BHD1"/>
    <property type="match status" value="1"/>
</dbReference>
<feature type="region of interest" description="Disordered" evidence="7">
    <location>
        <begin position="555"/>
        <end position="577"/>
    </location>
</feature>
<feature type="compositionally biased region" description="Basic and acidic residues" evidence="7">
    <location>
        <begin position="505"/>
        <end position="517"/>
    </location>
</feature>
<dbReference type="SMART" id="SM01031">
    <property type="entry name" value="BHD_2"/>
    <property type="match status" value="1"/>
</dbReference>
<feature type="compositionally biased region" description="Polar residues" evidence="7">
    <location>
        <begin position="479"/>
        <end position="488"/>
    </location>
</feature>
<dbReference type="InterPro" id="IPR018026">
    <property type="entry name" value="DNA_repair_Rad4-like"/>
</dbReference>
<dbReference type="Pfam" id="PF10404">
    <property type="entry name" value="BHD_2"/>
    <property type="match status" value="1"/>
</dbReference>
<dbReference type="PANTHER" id="PTHR12135:SF0">
    <property type="entry name" value="DNA REPAIR PROTEIN COMPLEMENTING XP-C CELLS"/>
    <property type="match status" value="1"/>
</dbReference>
<dbReference type="InterPro" id="IPR018328">
    <property type="entry name" value="Rad4_beta-hairpin_dom3"/>
</dbReference>
<comment type="subcellular location">
    <subcellularLocation>
        <location evidence="1">Nucleus</location>
    </subcellularLocation>
</comment>
<evidence type="ECO:0000259" key="8">
    <source>
        <dbReference type="SMART" id="SM01030"/>
    </source>
</evidence>
<dbReference type="Pfam" id="PF03835">
    <property type="entry name" value="Rad4"/>
    <property type="match status" value="1"/>
</dbReference>
<feature type="compositionally biased region" description="Polar residues" evidence="7">
    <location>
        <begin position="59"/>
        <end position="88"/>
    </location>
</feature>
<dbReference type="Gene3D" id="3.30.70.2460">
    <property type="entry name" value="Rad4, beta-hairpin domain BHD3"/>
    <property type="match status" value="1"/>
</dbReference>
<name>A0ABM1BLD0_LIMPO</name>
<reference evidence="12" key="1">
    <citation type="submission" date="2025-08" db="UniProtKB">
        <authorList>
            <consortium name="RefSeq"/>
        </authorList>
    </citation>
    <scope>IDENTIFICATION</scope>
    <source>
        <tissue evidence="12">Muscle</tissue>
    </source>
</reference>
<evidence type="ECO:0000313" key="12">
    <source>
        <dbReference type="RefSeq" id="XP_013784315.1"/>
    </source>
</evidence>
<evidence type="ECO:0000256" key="3">
    <source>
        <dbReference type="ARBA" id="ARBA00022763"/>
    </source>
</evidence>
<feature type="domain" description="Rad4 beta-hairpin" evidence="10">
    <location>
        <begin position="846"/>
        <end position="920"/>
    </location>
</feature>
<dbReference type="InterPro" id="IPR018325">
    <property type="entry name" value="Rad4/PNGase_transGLS-fold"/>
</dbReference>
<feature type="region of interest" description="Disordered" evidence="7">
    <location>
        <begin position="456"/>
        <end position="517"/>
    </location>
</feature>
<dbReference type="Gene3D" id="3.90.260.10">
    <property type="entry name" value="Transglutaminase-like"/>
    <property type="match status" value="1"/>
</dbReference>
<dbReference type="SUPFAM" id="SSF54001">
    <property type="entry name" value="Cysteine proteinases"/>
    <property type="match status" value="1"/>
</dbReference>
<keyword evidence="11" id="KW-1185">Reference proteome</keyword>
<feature type="compositionally biased region" description="Acidic residues" evidence="7">
    <location>
        <begin position="207"/>
        <end position="220"/>
    </location>
</feature>
<evidence type="ECO:0000259" key="9">
    <source>
        <dbReference type="SMART" id="SM01031"/>
    </source>
</evidence>
<feature type="region of interest" description="Disordered" evidence="7">
    <location>
        <begin position="59"/>
        <end position="98"/>
    </location>
</feature>
<proteinExistence type="inferred from homology"/>
<feature type="region of interest" description="Disordered" evidence="7">
    <location>
        <begin position="169"/>
        <end position="189"/>
    </location>
</feature>
<feature type="region of interest" description="Disordered" evidence="7">
    <location>
        <begin position="599"/>
        <end position="618"/>
    </location>
</feature>
<keyword evidence="6" id="KW-0539">Nucleus</keyword>
<evidence type="ECO:0000256" key="4">
    <source>
        <dbReference type="ARBA" id="ARBA00023125"/>
    </source>
</evidence>
<dbReference type="InterPro" id="IPR036985">
    <property type="entry name" value="Transglutaminase-like_sf"/>
</dbReference>
<evidence type="ECO:0000256" key="1">
    <source>
        <dbReference type="ARBA" id="ARBA00004123"/>
    </source>
</evidence>
<feature type="region of interest" description="Disordered" evidence="7">
    <location>
        <begin position="202"/>
        <end position="225"/>
    </location>
</feature>
<accession>A0ABM1BLD0</accession>
<keyword evidence="5" id="KW-0234">DNA repair</keyword>
<comment type="similarity">
    <text evidence="2">Belongs to the XPC family.</text>
</comment>
<dbReference type="InterPro" id="IPR038765">
    <property type="entry name" value="Papain-like_cys_pep_sf"/>
</dbReference>
<dbReference type="GeneID" id="106468430"/>
<evidence type="ECO:0000256" key="7">
    <source>
        <dbReference type="SAM" id="MobiDB-lite"/>
    </source>
</evidence>
<evidence type="ECO:0000256" key="6">
    <source>
        <dbReference type="ARBA" id="ARBA00023242"/>
    </source>
</evidence>
<evidence type="ECO:0000256" key="2">
    <source>
        <dbReference type="ARBA" id="ARBA00009525"/>
    </source>
</evidence>
<evidence type="ECO:0000256" key="5">
    <source>
        <dbReference type="ARBA" id="ARBA00023204"/>
    </source>
</evidence>
<gene>
    <name evidence="12" type="primary">LOC106468430</name>
</gene>
<feature type="region of interest" description="Disordered" evidence="7">
    <location>
        <begin position="1"/>
        <end position="21"/>
    </location>
</feature>
<keyword evidence="4" id="KW-0238">DNA-binding</keyword>
<dbReference type="RefSeq" id="XP_013784315.1">
    <property type="nucleotide sequence ID" value="XM_013928861.2"/>
</dbReference>
<feature type="domain" description="Rad4 beta-hairpin" evidence="8">
    <location>
        <begin position="729"/>
        <end position="781"/>
    </location>
</feature>
<dbReference type="InterPro" id="IPR018326">
    <property type="entry name" value="Rad4_beta-hairpin_dom1"/>
</dbReference>
<dbReference type="SMART" id="SM01032">
    <property type="entry name" value="BHD_3"/>
    <property type="match status" value="1"/>
</dbReference>
<dbReference type="InterPro" id="IPR004583">
    <property type="entry name" value="DNA_repair_Rad4"/>
</dbReference>
<dbReference type="NCBIfam" id="TIGR00605">
    <property type="entry name" value="rad4"/>
    <property type="match status" value="1"/>
</dbReference>
<dbReference type="InterPro" id="IPR042488">
    <property type="entry name" value="Rad4_BHD3_sf"/>
</dbReference>
<protein>
    <submittedName>
        <fullName evidence="12">DNA repair protein complementing XP-C cells homolog</fullName>
    </submittedName>
</protein>
<evidence type="ECO:0000259" key="10">
    <source>
        <dbReference type="SMART" id="SM01032"/>
    </source>
</evidence>
<dbReference type="Proteomes" id="UP000694941">
    <property type="component" value="Unplaced"/>
</dbReference>
<dbReference type="Pfam" id="PF10403">
    <property type="entry name" value="BHD_1"/>
    <property type="match status" value="1"/>
</dbReference>
<sequence length="966" mass="110665">MSGKRRLRSSVDSNKSPIKKRKISCLLHQTVKNYSSSSEVKMGNIKNTRRQSVRNLQCSGIQTPKNNEKNTNNVSADNSTAHCQQQPRISKGSKQKKGECIESTYSAKSFLSNISEKNPTNDEMLHSEAKLPSTSQMKIKVAKNHNLNSLSSRELLLAQEFKNLGNLETGDVNSKEISSDTDSSTSDNLSKFSTAANKVLIEKQDDSSSESEWEEVEEAQEATKEPVIPKEGVEIILAAPKVWKRRQHKKKFDMAVFVQRQINRFKKDVQESLHKVHLLCLLARGMIVNRIVNGTLVEAVIFSIIPEEFHELKSCNFNIATLQNMLIWFRGYFLYCFQHQNDCNHVDFENMIIECCETKVINCVLDYVLLFVAVSRIVGYKVRLCSSLYPMPLKPSDLLRKHSSKKKLEKEMVSEESNWPKQEIQLERKANKKKINHSNKKLKNCKETSMPCTSYNPVMSNEVPKSEKKGKGNKKISKTSLSNNSNLDINADKSQESITSSVKTDQNRQNKKEDKNCEVSEMAKCKKLSKNGNTVKKNKGKEHCKIDSYKLRKRARVKKSYKDTSSDEGTKQDSDSDFDNCETFKSRVQKPFLSKKSPILVSSDDNYPGKPKNSKTSAYDNANTVKIKHWTEVFCPDENRWISIDCVNNIFDEPHMIEQCVAKPLMYILTFDNSGRVKDVTKRYASDWMTSTQKDRVDGIWWEETLRPFKPLPDETDRNEDLQMEVMLMEKPLPTTIADFKSHPLYALKRHLLKFEAIYPPDAPPLGYVRGEPVYARECVHTLHSRETWMKEARVVRIGEQPYKIVKGRPKWDRSVGELKTDIQLEVFGKWQTEEYIPPIAHDGKVPRNEYGNIELFQPSMLPKGTIHLQLPALNRIAKKLGIDCAPALVGFDGHGGGVHPVFDGWVVCEEYSDTLQAAWEEEQENARQRAEEKREKRVYGNWKKLIKGILIRERLQAKYNVGTSK</sequence>
<organism evidence="11 12">
    <name type="scientific">Limulus polyphemus</name>
    <name type="common">Atlantic horseshoe crab</name>
    <dbReference type="NCBI Taxonomy" id="6850"/>
    <lineage>
        <taxon>Eukaryota</taxon>
        <taxon>Metazoa</taxon>
        <taxon>Ecdysozoa</taxon>
        <taxon>Arthropoda</taxon>
        <taxon>Chelicerata</taxon>
        <taxon>Merostomata</taxon>
        <taxon>Xiphosura</taxon>
        <taxon>Limulidae</taxon>
        <taxon>Limulus</taxon>
    </lineage>
</organism>